<name>A0AC34F1U8_9BILA</name>
<reference evidence="2" key="1">
    <citation type="submission" date="2022-11" db="UniProtKB">
        <authorList>
            <consortium name="WormBaseParasite"/>
        </authorList>
    </citation>
    <scope>IDENTIFICATION</scope>
</reference>
<proteinExistence type="predicted"/>
<evidence type="ECO:0000313" key="1">
    <source>
        <dbReference type="Proteomes" id="UP000887579"/>
    </source>
</evidence>
<dbReference type="Proteomes" id="UP000887579">
    <property type="component" value="Unplaced"/>
</dbReference>
<accession>A0AC34F1U8</accession>
<sequence>MGAKVVCLEPRRKRSPFSSTEDSFEIKCKIIDAYSYKEKVHLLTSIENPHDVLRKIKEVSMKNVKGILFCYSLFEIEIEKEIEIMKLLKSYFENLQIPFFCCNIDSIYYSSLLLSYVKEYGENIIENSQNLLIIYDDRKYGKEISARSIEIMKAEDYFYFNDIESIDSYALEYSDEKFKSLIPSSKVFVYFESVFEGIYFVPNEHQQKTLDLISSKIKDRSIFQILHKNQKNYQNKAIVGKVLKLIGEKAFKYDFASFAYFEYILGAWESWMNTTKSRSFNEKRLLSINRFEIIPAKKIIVFYQTFEKIVCANHNGTEYEGIKMPSVSEIGLAATFSVDSFLTPNVVVHKPQKFVDNVVIIHFNHLKFSIGVVKNGKLECIGLDNVPLMISFADGSVQIGHEAAKMKETKNSFVITNLLKIAADLEHCGHNSNWGFKIKHDKNYRKYIIFDTFRGRRKTTVSFLLAVIIKWAIANAEKYLEKMPKTVVIVADRLRAYLKDALEKACKETKLKNIDMQIQQYKIVEIK</sequence>
<organism evidence="1 2">
    <name type="scientific">Panagrolaimus sp. ES5</name>
    <dbReference type="NCBI Taxonomy" id="591445"/>
    <lineage>
        <taxon>Eukaryota</taxon>
        <taxon>Metazoa</taxon>
        <taxon>Ecdysozoa</taxon>
        <taxon>Nematoda</taxon>
        <taxon>Chromadorea</taxon>
        <taxon>Rhabditida</taxon>
        <taxon>Tylenchina</taxon>
        <taxon>Panagrolaimomorpha</taxon>
        <taxon>Panagrolaimoidea</taxon>
        <taxon>Panagrolaimidae</taxon>
        <taxon>Panagrolaimus</taxon>
    </lineage>
</organism>
<dbReference type="WBParaSite" id="ES5_v2.g10941.t1">
    <property type="protein sequence ID" value="ES5_v2.g10941.t1"/>
    <property type="gene ID" value="ES5_v2.g10941"/>
</dbReference>
<evidence type="ECO:0000313" key="2">
    <source>
        <dbReference type="WBParaSite" id="ES5_v2.g10941.t1"/>
    </source>
</evidence>
<protein>
    <submittedName>
        <fullName evidence="2">Uncharacterized protein</fullName>
    </submittedName>
</protein>